<dbReference type="Pfam" id="PF00271">
    <property type="entry name" value="Helicase_C"/>
    <property type="match status" value="1"/>
</dbReference>
<dbReference type="InterPro" id="IPR010225">
    <property type="entry name" value="HrpB"/>
</dbReference>
<dbReference type="CDD" id="cd18791">
    <property type="entry name" value="SF2_C_RHA"/>
    <property type="match status" value="1"/>
</dbReference>
<dbReference type="InterPro" id="IPR056329">
    <property type="entry name" value="CON_HrpB"/>
</dbReference>
<dbReference type="FunFam" id="3.40.50.300:FF:002125">
    <property type="entry name" value="ATP-dependent helicase HrpB"/>
    <property type="match status" value="1"/>
</dbReference>
<dbReference type="InterPro" id="IPR049614">
    <property type="entry name" value="HrpB_DEXH"/>
</dbReference>
<dbReference type="InterPro" id="IPR001650">
    <property type="entry name" value="Helicase_C-like"/>
</dbReference>
<dbReference type="GO" id="GO:0003676">
    <property type="term" value="F:nucleic acid binding"/>
    <property type="evidence" value="ECO:0007669"/>
    <property type="project" value="InterPro"/>
</dbReference>
<accession>A0A1C3EJ29</accession>
<dbReference type="RefSeq" id="WP_068902348.1">
    <property type="nucleotide sequence ID" value="NZ_JBHUIF010000019.1"/>
</dbReference>
<keyword evidence="3 7" id="KW-0347">Helicase</keyword>
<organism evidence="7 8">
    <name type="scientific">Veronia pacifica</name>
    <dbReference type="NCBI Taxonomy" id="1080227"/>
    <lineage>
        <taxon>Bacteria</taxon>
        <taxon>Pseudomonadati</taxon>
        <taxon>Pseudomonadota</taxon>
        <taxon>Gammaproteobacteria</taxon>
        <taxon>Vibrionales</taxon>
        <taxon>Vibrionaceae</taxon>
        <taxon>Veronia</taxon>
    </lineage>
</organism>
<evidence type="ECO:0000313" key="8">
    <source>
        <dbReference type="Proteomes" id="UP000094936"/>
    </source>
</evidence>
<dbReference type="CDD" id="cd17990">
    <property type="entry name" value="DEXHc_HrpB"/>
    <property type="match status" value="1"/>
</dbReference>
<dbReference type="Proteomes" id="UP000094936">
    <property type="component" value="Unassembled WGS sequence"/>
</dbReference>
<comment type="caution">
    <text evidence="7">The sequence shown here is derived from an EMBL/GenBank/DDBJ whole genome shotgun (WGS) entry which is preliminary data.</text>
</comment>
<dbReference type="InterPro" id="IPR027417">
    <property type="entry name" value="P-loop_NTPase"/>
</dbReference>
<dbReference type="GO" id="GO:0004386">
    <property type="term" value="F:helicase activity"/>
    <property type="evidence" value="ECO:0007669"/>
    <property type="project" value="UniProtKB-KW"/>
</dbReference>
<dbReference type="SMART" id="SM00847">
    <property type="entry name" value="HA2"/>
    <property type="match status" value="1"/>
</dbReference>
<keyword evidence="1" id="KW-0547">Nucleotide-binding</keyword>
<dbReference type="InterPro" id="IPR014001">
    <property type="entry name" value="Helicase_ATP-bd"/>
</dbReference>
<dbReference type="Pfam" id="PF00270">
    <property type="entry name" value="DEAD"/>
    <property type="match status" value="1"/>
</dbReference>
<evidence type="ECO:0000259" key="6">
    <source>
        <dbReference type="PROSITE" id="PS51194"/>
    </source>
</evidence>
<proteinExistence type="predicted"/>
<dbReference type="InterPro" id="IPR013689">
    <property type="entry name" value="RNA_helicase_ATP-dep_HrpB_C"/>
</dbReference>
<evidence type="ECO:0000259" key="5">
    <source>
        <dbReference type="PROSITE" id="PS51192"/>
    </source>
</evidence>
<dbReference type="PIRSF" id="PIRSF005496">
    <property type="entry name" value="ATP_hel_hrpB"/>
    <property type="match status" value="1"/>
</dbReference>
<evidence type="ECO:0000256" key="4">
    <source>
        <dbReference type="ARBA" id="ARBA00022840"/>
    </source>
</evidence>
<evidence type="ECO:0000256" key="3">
    <source>
        <dbReference type="ARBA" id="ARBA00022806"/>
    </source>
</evidence>
<feature type="domain" description="Helicase ATP-binding" evidence="5">
    <location>
        <begin position="14"/>
        <end position="177"/>
    </location>
</feature>
<gene>
    <name evidence="7" type="ORF">A8L45_11115</name>
</gene>
<dbReference type="AlphaFoldDB" id="A0A1C3EJ29"/>
<dbReference type="OrthoDB" id="9805617at2"/>
<dbReference type="GO" id="GO:0005524">
    <property type="term" value="F:ATP binding"/>
    <property type="evidence" value="ECO:0007669"/>
    <property type="project" value="UniProtKB-KW"/>
</dbReference>
<reference evidence="7 8" key="1">
    <citation type="submission" date="2016-05" db="EMBL/GenBank/DDBJ databases">
        <title>Genomic Taxonomy of the Vibrionaceae.</title>
        <authorList>
            <person name="Gomez-Gil B."/>
            <person name="Enciso-Ibarra J."/>
        </authorList>
    </citation>
    <scope>NUCLEOTIDE SEQUENCE [LARGE SCALE GENOMIC DNA]</scope>
    <source>
        <strain evidence="7 8">CAIM 1920</strain>
    </source>
</reference>
<dbReference type="PROSITE" id="PS51194">
    <property type="entry name" value="HELICASE_CTER"/>
    <property type="match status" value="1"/>
</dbReference>
<dbReference type="NCBIfam" id="TIGR01970">
    <property type="entry name" value="DEAH_box_HrpB"/>
    <property type="match status" value="1"/>
</dbReference>
<dbReference type="STRING" id="1080227.A8L45_11115"/>
<name>A0A1C3EJ29_9GAMM</name>
<evidence type="ECO:0000256" key="1">
    <source>
        <dbReference type="ARBA" id="ARBA00022741"/>
    </source>
</evidence>
<dbReference type="SMART" id="SM00487">
    <property type="entry name" value="DEXDc"/>
    <property type="match status" value="1"/>
</dbReference>
<protein>
    <submittedName>
        <fullName evidence="7">ATP-dependent helicase HrpB</fullName>
    </submittedName>
</protein>
<dbReference type="InterPro" id="IPR011545">
    <property type="entry name" value="DEAD/DEAH_box_helicase_dom"/>
</dbReference>
<dbReference type="SMART" id="SM00490">
    <property type="entry name" value="HELICc"/>
    <property type="match status" value="1"/>
</dbReference>
<evidence type="ECO:0000313" key="7">
    <source>
        <dbReference type="EMBL" id="ODA33229.1"/>
    </source>
</evidence>
<dbReference type="PANTHER" id="PTHR43519">
    <property type="entry name" value="ATP-DEPENDENT RNA HELICASE HRPB"/>
    <property type="match status" value="1"/>
</dbReference>
<dbReference type="SUPFAM" id="SSF52540">
    <property type="entry name" value="P-loop containing nucleoside triphosphate hydrolases"/>
    <property type="match status" value="1"/>
</dbReference>
<keyword evidence="2" id="KW-0378">Hydrolase</keyword>
<sequence length="817" mass="91178">MSQLPIETVLDDLFQGLIKRDRLIVKAPPGAGKSTRLPLALLQHSIVDGKILILEPRRLAARNIARFLASELKQSVGDTVGLRVRGESKVSAATRLEVVTEGVLTRMIQDDPELTGIDLVIFDEFHERSLQADLALALTLDVQQGLRDDLKILVMSATLDDDALVNLLPDAQVVSSEGRCYPIDVGYKTVTRQYGYESRVANEIRQLMQQQPGSVLVFLPGVGEIKRTAEALENTLPGDVIVCPLFGQLSVAEQQKAIAPPQDGARKVVLATNIAETSLTIEGIRVVVDSGLERVARFNRKTGVTRLETVQIAKSSAIQRAGRAGRLEPGYCLRLYGEETFQRMRTVPEPEITTSDLTYLVTELTQWGCEPEALSWLDMPPALHWKQAKELLFQLGLLNDDGMTPLGRCAQVFGTEPRLSAMLAFADSLDEQAKLTACWLAAWAEEPPRGIREPSLSAHLLALINKKGPQYQRAKHFARRLNITLRATLDHDWLPVLAAYAWPDRVAMARGNDGRYLLSNGHGAELEPDHPMSGLPHLVAVDLMTVGQGNSRIFVACALDIDVLQRHIPALFDQFEWVDWDDDKGRVIAERQTRLGKLVIERYPIDAPEQGRITEALLTALRRKGLDALNWGDKAESLLLRSRCACEWQVPVSLPALGSEAMLETLEEWLAPFMVGMTRWAELSKLDLYPALEAYLGWETVKDINCLLPEHYEVPTGSRYRIRYQLGHKPVLAVRMQEVFGEAQSPVICDGNITLVLELLSPAQRPLQITQDLAGFWQGAYREVQKEMKGRYPKHVWPDDPANHVATNKTKRHFKSH</sequence>
<feature type="domain" description="Helicase C-terminal" evidence="6">
    <location>
        <begin position="203"/>
        <end position="368"/>
    </location>
</feature>
<dbReference type="Pfam" id="PF24473">
    <property type="entry name" value="CON_HrpB"/>
    <property type="match status" value="1"/>
</dbReference>
<dbReference type="Gene3D" id="1.20.120.1080">
    <property type="match status" value="1"/>
</dbReference>
<dbReference type="EMBL" id="LYBM01000018">
    <property type="protein sequence ID" value="ODA33229.1"/>
    <property type="molecule type" value="Genomic_DNA"/>
</dbReference>
<dbReference type="PANTHER" id="PTHR43519:SF1">
    <property type="entry name" value="ATP-DEPENDENT RNA HELICASE HRPB"/>
    <property type="match status" value="1"/>
</dbReference>
<dbReference type="InterPro" id="IPR007502">
    <property type="entry name" value="Helicase-assoc_dom"/>
</dbReference>
<keyword evidence="8" id="KW-1185">Reference proteome</keyword>
<evidence type="ECO:0000256" key="2">
    <source>
        <dbReference type="ARBA" id="ARBA00022801"/>
    </source>
</evidence>
<dbReference type="GO" id="GO:0016787">
    <property type="term" value="F:hydrolase activity"/>
    <property type="evidence" value="ECO:0007669"/>
    <property type="project" value="UniProtKB-KW"/>
</dbReference>
<dbReference type="Pfam" id="PF08482">
    <property type="entry name" value="HrpB_C"/>
    <property type="match status" value="1"/>
</dbReference>
<keyword evidence="4" id="KW-0067">ATP-binding</keyword>
<dbReference type="NCBIfam" id="NF008662">
    <property type="entry name" value="PRK11664.1"/>
    <property type="match status" value="1"/>
</dbReference>
<dbReference type="Gene3D" id="3.40.50.300">
    <property type="entry name" value="P-loop containing nucleotide triphosphate hydrolases"/>
    <property type="match status" value="2"/>
</dbReference>
<dbReference type="PROSITE" id="PS51192">
    <property type="entry name" value="HELICASE_ATP_BIND_1"/>
    <property type="match status" value="1"/>
</dbReference>